<evidence type="ECO:0000313" key="2">
    <source>
        <dbReference type="Proteomes" id="UP000204235"/>
    </source>
</evidence>
<dbReference type="KEGG" id="vg:18500964"/>
<evidence type="ECO:0000313" key="1">
    <source>
        <dbReference type="EMBL" id="AGX01787.1"/>
    </source>
</evidence>
<dbReference type="GeneID" id="18500964"/>
<protein>
    <submittedName>
        <fullName evidence="1">Uncharacterized protein</fullName>
    </submittedName>
</protein>
<dbReference type="Proteomes" id="UP000204235">
    <property type="component" value="Segment"/>
</dbReference>
<sequence length="229" mass="26275">MYSFIQEKKVMYNNFDNKKKLIYVQMAAATMQDLLNLTERAKTTALNKPMVASLQSNLAARLPGLVAETERSEQVWLEGMLKNSQNWRDIILPDFLAVESQMVDFISEFVRDVEHQLFIVGGSDRLKALLDAVRDIYEVHYKEVQEKYALNAVVHDIHKRLGQEVAFQEFDPHHRDYLVDQINSAKTLTGLRAILNNAVYHFNLEMVYLRKEQQVQAGASKTGGSLKAQ</sequence>
<dbReference type="EMBL" id="KF623294">
    <property type="protein sequence ID" value="AGX01787.1"/>
    <property type="molecule type" value="Genomic_DNA"/>
</dbReference>
<reference evidence="1 2" key="1">
    <citation type="journal article" date="2014" name="FEMS Microbiol. Lett.">
        <title>The genome of the Erwinia amylovora phage PhiEaH1 reveals greater diversity and broadens the applicability of phages for the treatment of fire blight.</title>
        <authorList>
            <person name="Meczker K."/>
            <person name="Domotor D."/>
            <person name="Vass J."/>
            <person name="Rakhely G."/>
            <person name="Schneider G."/>
            <person name="Kovacs T."/>
        </authorList>
    </citation>
    <scope>NUCLEOTIDE SEQUENCE [LARGE SCALE GENOMIC DNA]</scope>
</reference>
<accession>W8CZD8</accession>
<dbReference type="RefSeq" id="YP_009010118.1">
    <property type="nucleotide sequence ID" value="NC_023610.1"/>
</dbReference>
<proteinExistence type="predicted"/>
<name>W8CZD8_9CAUD</name>
<keyword evidence="2" id="KW-1185">Reference proteome</keyword>
<organism evidence="1 2">
    <name type="scientific">Erwinia phage PhiEaH1</name>
    <dbReference type="NCBI Taxonomy" id="1401669"/>
    <lineage>
        <taxon>Viruses</taxon>
        <taxon>Duplodnaviria</taxon>
        <taxon>Heunggongvirae</taxon>
        <taxon>Uroviricota</taxon>
        <taxon>Caudoviricetes</taxon>
        <taxon>Chimalliviridae</taxon>
        <taxon>Iapetusvirus</taxon>
        <taxon>Iapetusvirus EaH1</taxon>
    </lineage>
</organism>